<protein>
    <submittedName>
        <fullName evidence="1">Armadillo repeat-containing protein 2</fullName>
    </submittedName>
</protein>
<reference evidence="1" key="1">
    <citation type="journal article" date="2014" name="PLoS ONE">
        <title>Transcriptome-Based Identification of ABC Transporters in the Western Tarnished Plant Bug Lygus hesperus.</title>
        <authorList>
            <person name="Hull J.J."/>
            <person name="Chaney K."/>
            <person name="Geib S.M."/>
            <person name="Fabrick J.A."/>
            <person name="Brent C.S."/>
            <person name="Walsh D."/>
            <person name="Lavine L.C."/>
        </authorList>
    </citation>
    <scope>NUCLEOTIDE SEQUENCE</scope>
</reference>
<dbReference type="AlphaFoldDB" id="A0A0A9YW23"/>
<reference evidence="1" key="2">
    <citation type="submission" date="2014-07" db="EMBL/GenBank/DDBJ databases">
        <authorList>
            <person name="Hull J."/>
        </authorList>
    </citation>
    <scope>NUCLEOTIDE SEQUENCE</scope>
</reference>
<accession>A0A0A9YW23</accession>
<evidence type="ECO:0000313" key="1">
    <source>
        <dbReference type="EMBL" id="JAG33755.1"/>
    </source>
</evidence>
<dbReference type="EMBL" id="GBHO01009849">
    <property type="protein sequence ID" value="JAG33755.1"/>
    <property type="molecule type" value="Transcribed_RNA"/>
</dbReference>
<name>A0A0A9YW23_LYGHE</name>
<gene>
    <name evidence="1" type="primary">ARMC2_2</name>
    <name evidence="1" type="ORF">CM83_27801</name>
</gene>
<proteinExistence type="predicted"/>
<organism evidence="1">
    <name type="scientific">Lygus hesperus</name>
    <name type="common">Western plant bug</name>
    <dbReference type="NCBI Taxonomy" id="30085"/>
    <lineage>
        <taxon>Eukaryota</taxon>
        <taxon>Metazoa</taxon>
        <taxon>Ecdysozoa</taxon>
        <taxon>Arthropoda</taxon>
        <taxon>Hexapoda</taxon>
        <taxon>Insecta</taxon>
        <taxon>Pterygota</taxon>
        <taxon>Neoptera</taxon>
        <taxon>Paraneoptera</taxon>
        <taxon>Hemiptera</taxon>
        <taxon>Heteroptera</taxon>
        <taxon>Panheteroptera</taxon>
        <taxon>Cimicomorpha</taxon>
        <taxon>Miridae</taxon>
        <taxon>Mirini</taxon>
        <taxon>Lygus</taxon>
    </lineage>
</organism>
<sequence>VFSIKLILSGSDGGCGPRKKSDGYAEKLRSSDMTTNREVQKVCLASVRQISTDFNAESIQKATDELLEKILREMEMSPDLHFEYTLESGVLFQRPTSHRAKSPSETRIG</sequence>
<feature type="non-terminal residue" evidence="1">
    <location>
        <position position="1"/>
    </location>
</feature>